<dbReference type="SUPFAM" id="SSF141673">
    <property type="entry name" value="MOSC N-terminal domain-like"/>
    <property type="match status" value="1"/>
</dbReference>
<sequence>MVSSFIQGFQKFIQGDGWKELRSMDMKTIWYNLRHFNLNDVDWANVNYSFVLLGTVCLGFVGMIIAAQFTPDYKAPGMNKVNMALGSDQAQQDQDAPPIPPPTEIVALRVYPIKSCRGFEVDSSRLRKTGLTLDRNWMLVDADRKFLTIRSDPLMTLIDTALVDGPEGEQMLEVTIHGTDARITVPAHPSQQWLQAHTTLTRVEIWEHETDAWQYGAAINQIFRDYFQKPVALVYKGPAQRLNAVNGRPALYGHAVPHHFADVVSLQIASQASLHDLDRRL</sequence>
<protein>
    <submittedName>
        <fullName evidence="3">MOSC N-terminal beta barrel domain</fullName>
    </submittedName>
</protein>
<keyword evidence="1" id="KW-0812">Transmembrane</keyword>
<dbReference type="Pfam" id="PF03476">
    <property type="entry name" value="MOSC_N"/>
    <property type="match status" value="1"/>
</dbReference>
<dbReference type="OrthoDB" id="17255at2759"/>
<dbReference type="Proteomes" id="UP001138500">
    <property type="component" value="Unassembled WGS sequence"/>
</dbReference>
<dbReference type="EMBL" id="RIBY02001904">
    <property type="protein sequence ID" value="KAH9827174.1"/>
    <property type="molecule type" value="Genomic_DNA"/>
</dbReference>
<evidence type="ECO:0000313" key="3">
    <source>
        <dbReference type="EMBL" id="KAH9827174.1"/>
    </source>
</evidence>
<keyword evidence="1" id="KW-1133">Transmembrane helix</keyword>
<feature type="transmembrane region" description="Helical" evidence="1">
    <location>
        <begin position="48"/>
        <end position="70"/>
    </location>
</feature>
<keyword evidence="1" id="KW-0472">Membrane</keyword>
<proteinExistence type="predicted"/>
<name>A0A9W7SRA5_9PEZI</name>
<accession>A0A9W7SRA5</accession>
<feature type="non-terminal residue" evidence="3">
    <location>
        <position position="281"/>
    </location>
</feature>
<evidence type="ECO:0000313" key="4">
    <source>
        <dbReference type="Proteomes" id="UP001138500"/>
    </source>
</evidence>
<organism evidence="3 4">
    <name type="scientific">Teratosphaeria destructans</name>
    <dbReference type="NCBI Taxonomy" id="418781"/>
    <lineage>
        <taxon>Eukaryota</taxon>
        <taxon>Fungi</taxon>
        <taxon>Dikarya</taxon>
        <taxon>Ascomycota</taxon>
        <taxon>Pezizomycotina</taxon>
        <taxon>Dothideomycetes</taxon>
        <taxon>Dothideomycetidae</taxon>
        <taxon>Mycosphaerellales</taxon>
        <taxon>Teratosphaeriaceae</taxon>
        <taxon>Teratosphaeria</taxon>
    </lineage>
</organism>
<comment type="caution">
    <text evidence="3">The sequence shown here is derived from an EMBL/GenBank/DDBJ whole genome shotgun (WGS) entry which is preliminary data.</text>
</comment>
<reference evidence="3 4" key="1">
    <citation type="journal article" date="2018" name="IMA Fungus">
        <title>IMA Genome-F 10: Nine draft genome sequences of Claviceps purpurea s.lat., including C. arundinis, C. humidiphila, and C. cf. spartinae, pseudomolecules for the pitch canker pathogen Fusarium circinatum, draft genome of Davidsoniella eucalypti, Grosmannia galeiformis, Quambalaria eucalypti, and Teratosphaeria destructans.</title>
        <authorList>
            <person name="Wingfield B.D."/>
            <person name="Liu M."/>
            <person name="Nguyen H.D."/>
            <person name="Lane F.A."/>
            <person name="Morgan S.W."/>
            <person name="De Vos L."/>
            <person name="Wilken P.M."/>
            <person name="Duong T.A."/>
            <person name="Aylward J."/>
            <person name="Coetzee M.P."/>
            <person name="Dadej K."/>
            <person name="De Beer Z.W."/>
            <person name="Findlay W."/>
            <person name="Havenga M."/>
            <person name="Kolarik M."/>
            <person name="Menzies J.G."/>
            <person name="Naidoo K."/>
            <person name="Pochopski O."/>
            <person name="Shoukouhi P."/>
            <person name="Santana Q.C."/>
            <person name="Seifert K.A."/>
            <person name="Soal N."/>
            <person name="Steenkamp E.T."/>
            <person name="Tatham C.T."/>
            <person name="van der Nest M.A."/>
            <person name="Wingfield M.J."/>
        </authorList>
    </citation>
    <scope>NUCLEOTIDE SEQUENCE [LARGE SCALE GENOMIC DNA]</scope>
    <source>
        <strain evidence="3">CMW44962</strain>
    </source>
</reference>
<reference evidence="3 4" key="2">
    <citation type="journal article" date="2021" name="Curr. Genet.">
        <title>Genetic response to nitrogen starvation in the aggressive Eucalyptus foliar pathogen Teratosphaeria destructans.</title>
        <authorList>
            <person name="Havenga M."/>
            <person name="Wingfield B.D."/>
            <person name="Wingfield M.J."/>
            <person name="Dreyer L.L."/>
            <person name="Roets F."/>
            <person name="Aylward J."/>
        </authorList>
    </citation>
    <scope>NUCLEOTIDE SEQUENCE [LARGE SCALE GENOMIC DNA]</scope>
    <source>
        <strain evidence="3">CMW44962</strain>
    </source>
</reference>
<dbReference type="AlphaFoldDB" id="A0A9W7SRA5"/>
<evidence type="ECO:0000259" key="2">
    <source>
        <dbReference type="Pfam" id="PF03476"/>
    </source>
</evidence>
<evidence type="ECO:0000256" key="1">
    <source>
        <dbReference type="SAM" id="Phobius"/>
    </source>
</evidence>
<feature type="domain" description="Molybdenum cofactor sulfurase middle" evidence="2">
    <location>
        <begin position="104"/>
        <end position="230"/>
    </location>
</feature>
<keyword evidence="4" id="KW-1185">Reference proteome</keyword>
<dbReference type="InterPro" id="IPR005303">
    <property type="entry name" value="MOCOS_middle"/>
</dbReference>
<gene>
    <name evidence="3" type="ORF">Tdes44962_MAKER09818</name>
</gene>